<protein>
    <recommendedName>
        <fullName evidence="1">RNase H type-1 domain-containing protein</fullName>
    </recommendedName>
</protein>
<accession>A0A7J9GQU9</accession>
<evidence type="ECO:0000313" key="3">
    <source>
        <dbReference type="Proteomes" id="UP000593560"/>
    </source>
</evidence>
<name>A0A7J9GQU9_9ROSI</name>
<dbReference type="Pfam" id="PF13456">
    <property type="entry name" value="RVT_3"/>
    <property type="match status" value="1"/>
</dbReference>
<feature type="non-terminal residue" evidence="2">
    <location>
        <position position="1"/>
    </location>
</feature>
<dbReference type="Proteomes" id="UP000593560">
    <property type="component" value="Unassembled WGS sequence"/>
</dbReference>
<dbReference type="OrthoDB" id="993362at2759"/>
<comment type="caution">
    <text evidence="2">The sequence shown here is derived from an EMBL/GenBank/DDBJ whole genome shotgun (WGS) entry which is preliminary data.</text>
</comment>
<keyword evidence="3" id="KW-1185">Reference proteome</keyword>
<reference evidence="2 3" key="1">
    <citation type="journal article" date="2019" name="Genome Biol. Evol.">
        <title>Insights into the evolution of the New World diploid cottons (Gossypium, subgenus Houzingenia) based on genome sequencing.</title>
        <authorList>
            <person name="Grover C.E."/>
            <person name="Arick M.A. 2nd"/>
            <person name="Thrash A."/>
            <person name="Conover J.L."/>
            <person name="Sanders W.S."/>
            <person name="Peterson D.G."/>
            <person name="Frelichowski J.E."/>
            <person name="Scheffler J.A."/>
            <person name="Scheffler B.E."/>
            <person name="Wendel J.F."/>
        </authorList>
    </citation>
    <scope>NUCLEOTIDE SEQUENCE [LARGE SCALE GENOMIC DNA]</scope>
    <source>
        <strain evidence="2">0</strain>
        <tissue evidence="2">Leaf</tissue>
    </source>
</reference>
<dbReference type="InterPro" id="IPR052929">
    <property type="entry name" value="RNase_H-like_EbsB-rel"/>
</dbReference>
<dbReference type="InterPro" id="IPR002156">
    <property type="entry name" value="RNaseH_domain"/>
</dbReference>
<gene>
    <name evidence="2" type="ORF">Gohar_010434</name>
</gene>
<proteinExistence type="predicted"/>
<feature type="domain" description="RNase H type-1" evidence="1">
    <location>
        <begin position="10"/>
        <end position="70"/>
    </location>
</feature>
<dbReference type="GO" id="GO:0004523">
    <property type="term" value="F:RNA-DNA hybrid ribonuclease activity"/>
    <property type="evidence" value="ECO:0007669"/>
    <property type="project" value="InterPro"/>
</dbReference>
<organism evidence="2 3">
    <name type="scientific">Gossypium harknessii</name>
    <dbReference type="NCBI Taxonomy" id="34285"/>
    <lineage>
        <taxon>Eukaryota</taxon>
        <taxon>Viridiplantae</taxon>
        <taxon>Streptophyta</taxon>
        <taxon>Embryophyta</taxon>
        <taxon>Tracheophyta</taxon>
        <taxon>Spermatophyta</taxon>
        <taxon>Magnoliopsida</taxon>
        <taxon>eudicotyledons</taxon>
        <taxon>Gunneridae</taxon>
        <taxon>Pentapetalae</taxon>
        <taxon>rosids</taxon>
        <taxon>malvids</taxon>
        <taxon>Malvales</taxon>
        <taxon>Malvaceae</taxon>
        <taxon>Malvoideae</taxon>
        <taxon>Gossypium</taxon>
    </lineage>
</organism>
<dbReference type="EMBL" id="JABFAD010000006">
    <property type="protein sequence ID" value="MBA0799956.1"/>
    <property type="molecule type" value="Genomic_DNA"/>
</dbReference>
<dbReference type="AlphaFoldDB" id="A0A7J9GQU9"/>
<dbReference type="GO" id="GO:0003676">
    <property type="term" value="F:nucleic acid binding"/>
    <property type="evidence" value="ECO:0007669"/>
    <property type="project" value="InterPro"/>
</dbReference>
<dbReference type="PANTHER" id="PTHR47074:SF61">
    <property type="entry name" value="RNASE H TYPE-1 DOMAIN-CONTAINING PROTEIN"/>
    <property type="match status" value="1"/>
</dbReference>
<dbReference type="PANTHER" id="PTHR47074">
    <property type="entry name" value="BNAC02G40300D PROTEIN"/>
    <property type="match status" value="1"/>
</dbReference>
<sequence>PLEEGTVKINFDPSFNVHENRSFLGIIIRNEVGLIMGACTYAHSHVADVFMAEAQACEQAIWFVRELGFYSV</sequence>
<evidence type="ECO:0000259" key="1">
    <source>
        <dbReference type="Pfam" id="PF13456"/>
    </source>
</evidence>
<evidence type="ECO:0000313" key="2">
    <source>
        <dbReference type="EMBL" id="MBA0799956.1"/>
    </source>
</evidence>